<dbReference type="GO" id="GO:0006357">
    <property type="term" value="P:regulation of transcription by RNA polymerase II"/>
    <property type="evidence" value="ECO:0007669"/>
    <property type="project" value="InterPro"/>
</dbReference>
<comment type="similarity">
    <text evidence="2">Belongs to the cyclin family. Cyclin C subfamily.</text>
</comment>
<sequence length="315" mass="35734">MAANYWVSTQRRHWLFSREGLVDVREKLREKDKLSHTQFPLPDQRLLNIYFNQQLTKLGKRMSTRQQALATAQVYIKRFYTKNEIRHTNPYLVLSTAFYLACKMEECPQHIRFVVGEARGLWPGKSDVRITKRPVDFITSDVAKLGECEFALISEMNSQLIVHHPYRTLSELQPELSLTSDEVALAWSVINDHYLTDLPLLYPPHVIAVMAIIIAVVFKPSQTSFHGSGPPPLAGAMRDGAGMNILAALGEKGASGPPPRIQKLVGWIAESEVDIKAVIECTQELVSLYEVWEQYSEKTCKELIGRVVKSKNLDK</sequence>
<dbReference type="AlphaFoldDB" id="A0A1L9SVM4"/>
<dbReference type="CDD" id="cd20513">
    <property type="entry name" value="CYCLIN_CCNC_rpt1"/>
    <property type="match status" value="1"/>
</dbReference>
<evidence type="ECO:0000256" key="4">
    <source>
        <dbReference type="ARBA" id="ARBA00014912"/>
    </source>
</evidence>
<keyword evidence="5" id="KW-0678">Repressor</keyword>
<dbReference type="OrthoDB" id="10266018at2759"/>
<reference evidence="15" key="1">
    <citation type="journal article" date="2017" name="Genome Biol.">
        <title>Comparative genomics reveals high biological diversity and specific adaptations in the industrially and medically important fungal genus Aspergillus.</title>
        <authorList>
            <person name="de Vries R.P."/>
            <person name="Riley R."/>
            <person name="Wiebenga A."/>
            <person name="Aguilar-Osorio G."/>
            <person name="Amillis S."/>
            <person name="Uchima C.A."/>
            <person name="Anderluh G."/>
            <person name="Asadollahi M."/>
            <person name="Askin M."/>
            <person name="Barry K."/>
            <person name="Battaglia E."/>
            <person name="Bayram O."/>
            <person name="Benocci T."/>
            <person name="Braus-Stromeyer S.A."/>
            <person name="Caldana C."/>
            <person name="Canovas D."/>
            <person name="Cerqueira G.C."/>
            <person name="Chen F."/>
            <person name="Chen W."/>
            <person name="Choi C."/>
            <person name="Clum A."/>
            <person name="Dos Santos R.A."/>
            <person name="Damasio A.R."/>
            <person name="Diallinas G."/>
            <person name="Emri T."/>
            <person name="Fekete E."/>
            <person name="Flipphi M."/>
            <person name="Freyberg S."/>
            <person name="Gallo A."/>
            <person name="Gournas C."/>
            <person name="Habgood R."/>
            <person name="Hainaut M."/>
            <person name="Harispe M.L."/>
            <person name="Henrissat B."/>
            <person name="Hilden K.S."/>
            <person name="Hope R."/>
            <person name="Hossain A."/>
            <person name="Karabika E."/>
            <person name="Karaffa L."/>
            <person name="Karanyi Z."/>
            <person name="Krasevec N."/>
            <person name="Kuo A."/>
            <person name="Kusch H."/>
            <person name="LaButti K."/>
            <person name="Lagendijk E.L."/>
            <person name="Lapidus A."/>
            <person name="Levasseur A."/>
            <person name="Lindquist E."/>
            <person name="Lipzen A."/>
            <person name="Logrieco A.F."/>
            <person name="MacCabe A."/>
            <person name="Maekelae M.R."/>
            <person name="Malavazi I."/>
            <person name="Melin P."/>
            <person name="Meyer V."/>
            <person name="Mielnichuk N."/>
            <person name="Miskei M."/>
            <person name="Molnar A.P."/>
            <person name="Mule G."/>
            <person name="Ngan C.Y."/>
            <person name="Orejas M."/>
            <person name="Orosz E."/>
            <person name="Ouedraogo J.P."/>
            <person name="Overkamp K.M."/>
            <person name="Park H.-S."/>
            <person name="Perrone G."/>
            <person name="Piumi F."/>
            <person name="Punt P.J."/>
            <person name="Ram A.F."/>
            <person name="Ramon A."/>
            <person name="Rauscher S."/>
            <person name="Record E."/>
            <person name="Riano-Pachon D.M."/>
            <person name="Robert V."/>
            <person name="Roehrig J."/>
            <person name="Ruller R."/>
            <person name="Salamov A."/>
            <person name="Salih N.S."/>
            <person name="Samson R.A."/>
            <person name="Sandor E."/>
            <person name="Sanguinetti M."/>
            <person name="Schuetze T."/>
            <person name="Sepcic K."/>
            <person name="Shelest E."/>
            <person name="Sherlock G."/>
            <person name="Sophianopoulou V."/>
            <person name="Squina F.M."/>
            <person name="Sun H."/>
            <person name="Susca A."/>
            <person name="Todd R.B."/>
            <person name="Tsang A."/>
            <person name="Unkles S.E."/>
            <person name="van de Wiele N."/>
            <person name="van Rossen-Uffink D."/>
            <person name="Oliveira J.V."/>
            <person name="Vesth T.C."/>
            <person name="Visser J."/>
            <person name="Yu J.-H."/>
            <person name="Zhou M."/>
            <person name="Andersen M.R."/>
            <person name="Archer D.B."/>
            <person name="Baker S.E."/>
            <person name="Benoit I."/>
            <person name="Brakhage A.A."/>
            <person name="Braus G.H."/>
            <person name="Fischer R."/>
            <person name="Frisvad J.C."/>
            <person name="Goldman G.H."/>
            <person name="Houbraken J."/>
            <person name="Oakley B."/>
            <person name="Pocsi I."/>
            <person name="Scazzocchio C."/>
            <person name="Seiboth B."/>
            <person name="vanKuyk P.A."/>
            <person name="Wortman J."/>
            <person name="Dyer P.S."/>
            <person name="Grigoriev I.V."/>
        </authorList>
    </citation>
    <scope>NUCLEOTIDE SEQUENCE [LARGE SCALE GENOMIC DNA]</scope>
    <source>
        <strain evidence="15">CBS 506.65</strain>
    </source>
</reference>
<dbReference type="InterPro" id="IPR013763">
    <property type="entry name" value="Cyclin-like_dom"/>
</dbReference>
<protein>
    <recommendedName>
        <fullName evidence="4">RNA polymerase II holoenzyme cyclin-like subunit</fullName>
    </recommendedName>
</protein>
<gene>
    <name evidence="14" type="ORF">ASPZODRAFT_163027</name>
</gene>
<dbReference type="STRING" id="1073090.A0A1L9SVM4"/>
<dbReference type="SMART" id="SM00385">
    <property type="entry name" value="CYCLIN"/>
    <property type="match status" value="1"/>
</dbReference>
<dbReference type="GeneID" id="34613069"/>
<evidence type="ECO:0000256" key="5">
    <source>
        <dbReference type="ARBA" id="ARBA00022491"/>
    </source>
</evidence>
<evidence type="ECO:0000256" key="3">
    <source>
        <dbReference type="ARBA" id="ARBA00011612"/>
    </source>
</evidence>
<comment type="subunit">
    <text evidence="3">Component of the SRB8-11 complex, a regulatory module of the Mediator complex.</text>
</comment>
<dbReference type="InterPro" id="IPR043198">
    <property type="entry name" value="Cyclin/Ssn8"/>
</dbReference>
<evidence type="ECO:0000256" key="7">
    <source>
        <dbReference type="ARBA" id="ARBA00023127"/>
    </source>
</evidence>
<evidence type="ECO:0000313" key="15">
    <source>
        <dbReference type="Proteomes" id="UP000184188"/>
    </source>
</evidence>
<dbReference type="InterPro" id="IPR036915">
    <property type="entry name" value="Cyclin-like_sf"/>
</dbReference>
<proteinExistence type="inferred from homology"/>
<evidence type="ECO:0000256" key="6">
    <source>
        <dbReference type="ARBA" id="ARBA00023015"/>
    </source>
</evidence>
<keyword evidence="8" id="KW-0010">Activator</keyword>
<evidence type="ECO:0000256" key="1">
    <source>
        <dbReference type="ARBA" id="ARBA00004123"/>
    </source>
</evidence>
<keyword evidence="15" id="KW-1185">Reference proteome</keyword>
<evidence type="ECO:0000256" key="11">
    <source>
        <dbReference type="ARBA" id="ARBA00025278"/>
    </source>
</evidence>
<accession>A0A1L9SVM4</accession>
<evidence type="ECO:0000259" key="13">
    <source>
        <dbReference type="SMART" id="SM00385"/>
    </source>
</evidence>
<evidence type="ECO:0000256" key="8">
    <source>
        <dbReference type="ARBA" id="ARBA00023159"/>
    </source>
</evidence>
<dbReference type="RefSeq" id="XP_022585671.1">
    <property type="nucleotide sequence ID" value="XM_022726605.1"/>
</dbReference>
<evidence type="ECO:0000256" key="2">
    <source>
        <dbReference type="ARBA" id="ARBA00008638"/>
    </source>
</evidence>
<dbReference type="SUPFAM" id="SSF47954">
    <property type="entry name" value="Cyclin-like"/>
    <property type="match status" value="2"/>
</dbReference>
<comment type="function">
    <text evidence="11">Component of the SRB8-11 complex. The SRB8-11 complex is a regulatory module of the Mediator complex which is itself involved in regulation of basal and activated RNA polymerase II-dependent transcription. The SRB8-11 complex may be involved in the transcriptional repression of a subset of genes regulated by Mediator. It may inhibit the association of the Mediator complex with RNA polymerase II to form the holoenzyme complex. The SRB8-11 complex phosphorylates the C-terminal domain (CTD) of the largest subunit of RNA polymerase II.</text>
</comment>
<dbReference type="Pfam" id="PF00134">
    <property type="entry name" value="Cyclin_N"/>
    <property type="match status" value="1"/>
</dbReference>
<dbReference type="PIRSF" id="PIRSF028758">
    <property type="entry name" value="Cyclin, C/H/G types"/>
    <property type="match status" value="1"/>
</dbReference>
<feature type="domain" description="Cyclin-like" evidence="13">
    <location>
        <begin position="53"/>
        <end position="154"/>
    </location>
</feature>
<dbReference type="GO" id="GO:0016538">
    <property type="term" value="F:cyclin-dependent protein serine/threonine kinase regulator activity"/>
    <property type="evidence" value="ECO:0007669"/>
    <property type="project" value="InterPro"/>
</dbReference>
<evidence type="ECO:0000256" key="10">
    <source>
        <dbReference type="ARBA" id="ARBA00023242"/>
    </source>
</evidence>
<dbReference type="InterPro" id="IPR006671">
    <property type="entry name" value="Cyclin_N"/>
</dbReference>
<dbReference type="FunFam" id="1.10.472.10:FF:000092">
    <property type="entry name" value="RNA polymerase II holoenzyme cyclin-like subunit"/>
    <property type="match status" value="1"/>
</dbReference>
<dbReference type="PANTHER" id="PTHR10026">
    <property type="entry name" value="CYCLIN"/>
    <property type="match status" value="1"/>
</dbReference>
<keyword evidence="7 12" id="KW-0195">Cyclin</keyword>
<keyword evidence="9" id="KW-0804">Transcription</keyword>
<dbReference type="Gene3D" id="1.10.472.10">
    <property type="entry name" value="Cyclin-like"/>
    <property type="match status" value="2"/>
</dbReference>
<evidence type="ECO:0000256" key="12">
    <source>
        <dbReference type="RuleBase" id="RU000383"/>
    </source>
</evidence>
<keyword evidence="6" id="KW-0805">Transcription regulation</keyword>
<comment type="subcellular location">
    <subcellularLocation>
        <location evidence="1">Nucleus</location>
    </subcellularLocation>
</comment>
<dbReference type="EMBL" id="KV878336">
    <property type="protein sequence ID" value="OJJ51161.1"/>
    <property type="molecule type" value="Genomic_DNA"/>
</dbReference>
<keyword evidence="10" id="KW-0539">Nucleus</keyword>
<organism evidence="14 15">
    <name type="scientific">Penicilliopsis zonata CBS 506.65</name>
    <dbReference type="NCBI Taxonomy" id="1073090"/>
    <lineage>
        <taxon>Eukaryota</taxon>
        <taxon>Fungi</taxon>
        <taxon>Dikarya</taxon>
        <taxon>Ascomycota</taxon>
        <taxon>Pezizomycotina</taxon>
        <taxon>Eurotiomycetes</taxon>
        <taxon>Eurotiomycetidae</taxon>
        <taxon>Eurotiales</taxon>
        <taxon>Aspergillaceae</taxon>
        <taxon>Penicilliopsis</taxon>
    </lineage>
</organism>
<dbReference type="Proteomes" id="UP000184188">
    <property type="component" value="Unassembled WGS sequence"/>
</dbReference>
<evidence type="ECO:0000313" key="14">
    <source>
        <dbReference type="EMBL" id="OJJ51161.1"/>
    </source>
</evidence>
<name>A0A1L9SVM4_9EURO</name>
<dbReference type="VEuPathDB" id="FungiDB:ASPZODRAFT_163027"/>
<dbReference type="GO" id="GO:0005634">
    <property type="term" value="C:nucleus"/>
    <property type="evidence" value="ECO:0007669"/>
    <property type="project" value="UniProtKB-SubCell"/>
</dbReference>
<evidence type="ECO:0000256" key="9">
    <source>
        <dbReference type="ARBA" id="ARBA00023163"/>
    </source>
</evidence>